<evidence type="ECO:0000256" key="1">
    <source>
        <dbReference type="SAM" id="SignalP"/>
    </source>
</evidence>
<dbReference type="RefSeq" id="WP_394163350.1">
    <property type="nucleotide sequence ID" value="NZ_JBHGCJ010000007.1"/>
</dbReference>
<sequence length="92" mass="9903">MNRTFRLIALALILAAAGASQAQQPTVNIGERHGNLRAAQEHIVQAYQLIGVAQQDNDSRLGGHAGRARELLIQADQELRQAANVANNNGRP</sequence>
<feature type="chain" id="PRO_5046520188" evidence="1">
    <location>
        <begin position="23"/>
        <end position="92"/>
    </location>
</feature>
<organism evidence="2 3">
    <name type="scientific">Stenotrophomonas nematodicola</name>
    <dbReference type="NCBI Taxonomy" id="2656746"/>
    <lineage>
        <taxon>Bacteria</taxon>
        <taxon>Pseudomonadati</taxon>
        <taxon>Pseudomonadota</taxon>
        <taxon>Gammaproteobacteria</taxon>
        <taxon>Lysobacterales</taxon>
        <taxon>Lysobacteraceae</taxon>
        <taxon>Stenotrophomonas</taxon>
    </lineage>
</organism>
<dbReference type="Proteomes" id="UP001605261">
    <property type="component" value="Unassembled WGS sequence"/>
</dbReference>
<keyword evidence="1" id="KW-0732">Signal</keyword>
<reference evidence="2 3" key="1">
    <citation type="submission" date="2024-09" db="EMBL/GenBank/DDBJ databases">
        <authorList>
            <consortium name="All-Russian atlas of soil microorganisms"/>
            <consortium name="as a basis for the search for new antimicrobial producers and enzymes with unique properties"/>
            <person name="Sokolova E.A."/>
            <person name="Voronina E.N."/>
        </authorList>
    </citation>
    <scope>NUCLEOTIDE SEQUENCE [LARGE SCALE GENOMIC DNA]</scope>
    <source>
        <strain evidence="2 3">AF-22b-331.1</strain>
    </source>
</reference>
<dbReference type="EMBL" id="JBHGCJ010000007">
    <property type="protein sequence ID" value="MFG6109614.1"/>
    <property type="molecule type" value="Genomic_DNA"/>
</dbReference>
<name>A0ABW7CXY1_9GAMM</name>
<comment type="caution">
    <text evidence="2">The sequence shown here is derived from an EMBL/GenBank/DDBJ whole genome shotgun (WGS) entry which is preliminary data.</text>
</comment>
<evidence type="ECO:0000313" key="2">
    <source>
        <dbReference type="EMBL" id="MFG6109614.1"/>
    </source>
</evidence>
<keyword evidence="3" id="KW-1185">Reference proteome</keyword>
<accession>A0ABW7CXY1</accession>
<gene>
    <name evidence="2" type="ORF">ACEU0G_003629</name>
</gene>
<proteinExistence type="predicted"/>
<evidence type="ECO:0000313" key="3">
    <source>
        <dbReference type="Proteomes" id="UP001605261"/>
    </source>
</evidence>
<protein>
    <submittedName>
        <fullName evidence="2">Uncharacterized protein</fullName>
    </submittedName>
</protein>
<feature type="signal peptide" evidence="1">
    <location>
        <begin position="1"/>
        <end position="22"/>
    </location>
</feature>